<sequence>MTITVTELTSTDPFADRFGESLPCGLRQSARGLTWPAFRDAYSLPADVTLESLTCRPRPGGAVEVTVTLTADGARTTATGRGTGPISAATDLLYQSGLDVEAVEFHQIHIAEGVATFIRSVSATRDTAARWSFAIAPDPGQSAVRALVAGAAMHRRPAHA</sequence>
<feature type="domain" description="2-isopropylmalate synthase LeuA allosteric (dimerisation)" evidence="2">
    <location>
        <begin position="47"/>
        <end position="155"/>
    </location>
</feature>
<evidence type="ECO:0000259" key="2">
    <source>
        <dbReference type="SMART" id="SM00917"/>
    </source>
</evidence>
<organism evidence="3 4">
    <name type="scientific">Tsukamurella soli</name>
    <dbReference type="NCBI Taxonomy" id="644556"/>
    <lineage>
        <taxon>Bacteria</taxon>
        <taxon>Bacillati</taxon>
        <taxon>Actinomycetota</taxon>
        <taxon>Actinomycetes</taxon>
        <taxon>Mycobacteriales</taxon>
        <taxon>Tsukamurellaceae</taxon>
        <taxon>Tsukamurella</taxon>
    </lineage>
</organism>
<dbReference type="InterPro" id="IPR013709">
    <property type="entry name" value="2-isopropylmalate_synth_dimer"/>
</dbReference>
<accession>A0ABP8JCE4</accession>
<dbReference type="Proteomes" id="UP001500635">
    <property type="component" value="Unassembled WGS sequence"/>
</dbReference>
<dbReference type="SMART" id="SM00917">
    <property type="entry name" value="LeuA_dimer"/>
    <property type="match status" value="1"/>
</dbReference>
<dbReference type="SUPFAM" id="SSF110921">
    <property type="entry name" value="2-isopropylmalate synthase LeuA, allosteric (dimerisation) domain"/>
    <property type="match status" value="1"/>
</dbReference>
<dbReference type="InterPro" id="IPR036230">
    <property type="entry name" value="LeuA_allosteric_dom_sf"/>
</dbReference>
<evidence type="ECO:0000313" key="3">
    <source>
        <dbReference type="EMBL" id="GAA4388562.1"/>
    </source>
</evidence>
<dbReference type="Pfam" id="PF08502">
    <property type="entry name" value="LeuA_dimer"/>
    <property type="match status" value="1"/>
</dbReference>
<keyword evidence="1" id="KW-0808">Transferase</keyword>
<evidence type="ECO:0000256" key="1">
    <source>
        <dbReference type="ARBA" id="ARBA00022679"/>
    </source>
</evidence>
<reference evidence="4" key="1">
    <citation type="journal article" date="2019" name="Int. J. Syst. Evol. Microbiol.">
        <title>The Global Catalogue of Microorganisms (GCM) 10K type strain sequencing project: providing services to taxonomists for standard genome sequencing and annotation.</title>
        <authorList>
            <consortium name="The Broad Institute Genomics Platform"/>
            <consortium name="The Broad Institute Genome Sequencing Center for Infectious Disease"/>
            <person name="Wu L."/>
            <person name="Ma J."/>
        </authorList>
    </citation>
    <scope>NUCLEOTIDE SEQUENCE [LARGE SCALE GENOMIC DNA]</scope>
    <source>
        <strain evidence="4">JCM 17688</strain>
    </source>
</reference>
<name>A0ABP8JCE4_9ACTN</name>
<comment type="caution">
    <text evidence="3">The sequence shown here is derived from an EMBL/GenBank/DDBJ whole genome shotgun (WGS) entry which is preliminary data.</text>
</comment>
<keyword evidence="4" id="KW-1185">Reference proteome</keyword>
<dbReference type="EMBL" id="BAABFR010000016">
    <property type="protein sequence ID" value="GAA4388562.1"/>
    <property type="molecule type" value="Genomic_DNA"/>
</dbReference>
<dbReference type="Gene3D" id="3.30.160.270">
    <property type="match status" value="1"/>
</dbReference>
<proteinExistence type="predicted"/>
<dbReference type="RefSeq" id="WP_344992965.1">
    <property type="nucleotide sequence ID" value="NZ_BAABFR010000016.1"/>
</dbReference>
<protein>
    <recommendedName>
        <fullName evidence="2">2-isopropylmalate synthase LeuA allosteric (dimerisation) domain-containing protein</fullName>
    </recommendedName>
</protein>
<gene>
    <name evidence="3" type="ORF">GCM10023147_14270</name>
</gene>
<evidence type="ECO:0000313" key="4">
    <source>
        <dbReference type="Proteomes" id="UP001500635"/>
    </source>
</evidence>